<keyword evidence="1" id="KW-0812">Transmembrane</keyword>
<evidence type="ECO:0000256" key="1">
    <source>
        <dbReference type="SAM" id="Phobius"/>
    </source>
</evidence>
<keyword evidence="3" id="KW-0269">Exonuclease</keyword>
<feature type="domain" description="Endonuclease/exonuclease/phosphatase" evidence="2">
    <location>
        <begin position="131"/>
        <end position="334"/>
    </location>
</feature>
<dbReference type="EMBL" id="JACCBN010000001">
    <property type="protein sequence ID" value="NYD37323.1"/>
    <property type="molecule type" value="Genomic_DNA"/>
</dbReference>
<accession>A0A7Y9DXF9</accession>
<keyword evidence="3" id="KW-0540">Nuclease</keyword>
<dbReference type="Pfam" id="PF03372">
    <property type="entry name" value="Exo_endo_phos"/>
    <property type="match status" value="1"/>
</dbReference>
<dbReference type="GO" id="GO:0004527">
    <property type="term" value="F:exonuclease activity"/>
    <property type="evidence" value="ECO:0007669"/>
    <property type="project" value="UniProtKB-KW"/>
</dbReference>
<dbReference type="Gene3D" id="3.60.10.10">
    <property type="entry name" value="Endonuclease/exonuclease/phosphatase"/>
    <property type="match status" value="1"/>
</dbReference>
<evidence type="ECO:0000313" key="3">
    <source>
        <dbReference type="EMBL" id="NYD37323.1"/>
    </source>
</evidence>
<feature type="transmembrane region" description="Helical" evidence="1">
    <location>
        <begin position="32"/>
        <end position="50"/>
    </location>
</feature>
<protein>
    <submittedName>
        <fullName evidence="3">Endonuclease/exonuclease/phosphatase (EEP) superfamily protein YafD</fullName>
    </submittedName>
</protein>
<evidence type="ECO:0000259" key="2">
    <source>
        <dbReference type="Pfam" id="PF03372"/>
    </source>
</evidence>
<keyword evidence="1" id="KW-1133">Transmembrane helix</keyword>
<dbReference type="SUPFAM" id="SSF56219">
    <property type="entry name" value="DNase I-like"/>
    <property type="match status" value="1"/>
</dbReference>
<dbReference type="RefSeq" id="WP_179794894.1">
    <property type="nucleotide sequence ID" value="NZ_BAABHP010000014.1"/>
</dbReference>
<feature type="transmembrane region" description="Helical" evidence="1">
    <location>
        <begin position="93"/>
        <end position="113"/>
    </location>
</feature>
<dbReference type="InterPro" id="IPR036691">
    <property type="entry name" value="Endo/exonu/phosph_ase_sf"/>
</dbReference>
<dbReference type="AlphaFoldDB" id="A0A7Y9DXF9"/>
<gene>
    <name evidence="3" type="ORF">BJ983_003425</name>
</gene>
<dbReference type="Proteomes" id="UP000535890">
    <property type="component" value="Unassembled WGS sequence"/>
</dbReference>
<reference evidence="3 4" key="1">
    <citation type="submission" date="2020-07" db="EMBL/GenBank/DDBJ databases">
        <title>Sequencing the genomes of 1000 actinobacteria strains.</title>
        <authorList>
            <person name="Klenk H.-P."/>
        </authorList>
    </citation>
    <scope>NUCLEOTIDE SEQUENCE [LARGE SCALE GENOMIC DNA]</scope>
    <source>
        <strain evidence="3 4">DSM 45772</strain>
    </source>
</reference>
<keyword evidence="4" id="KW-1185">Reference proteome</keyword>
<sequence>MTERSGVRPLEAEVEATTGPIAVPRWRRLPRASRVVAGLVVVAAIAVLLVPDRLGLDQTLPFVGFVLVRAPATLAVIVLGLLALAVRARWWPTVVPVLAIGCVSAVALVPRLVPDGPGVDQGPDLVVLVQNVDRGSADVPALAGVLRERRPDVLVLPEAGEPFRERLAAAIPELGYRSWSSVPRSDPDALGTTVFAGPSLGDVRATPVPARFPWLELTGGALGPTRLVGAHLASPVPGLIDVWPGELASLARWCAPGTGPAVVLGDLNATADLRAFRSGTAGCTDAGDAAGKGLLATWPAGLPRWLGAQLDHVLVGGGAGVDGFDVIEVPGTDHRGVLVTVHVQA</sequence>
<proteinExistence type="predicted"/>
<keyword evidence="3" id="KW-0378">Hydrolase</keyword>
<evidence type="ECO:0000313" key="4">
    <source>
        <dbReference type="Proteomes" id="UP000535890"/>
    </source>
</evidence>
<name>A0A7Y9DXF9_9PSEU</name>
<comment type="caution">
    <text evidence="3">The sequence shown here is derived from an EMBL/GenBank/DDBJ whole genome shotgun (WGS) entry which is preliminary data.</text>
</comment>
<keyword evidence="3" id="KW-0255">Endonuclease</keyword>
<dbReference type="InterPro" id="IPR005135">
    <property type="entry name" value="Endo/exonuclease/phosphatase"/>
</dbReference>
<dbReference type="GO" id="GO:0004519">
    <property type="term" value="F:endonuclease activity"/>
    <property type="evidence" value="ECO:0007669"/>
    <property type="project" value="UniProtKB-KW"/>
</dbReference>
<organism evidence="3 4">
    <name type="scientific">Actinomycetospora corticicola</name>
    <dbReference type="NCBI Taxonomy" id="663602"/>
    <lineage>
        <taxon>Bacteria</taxon>
        <taxon>Bacillati</taxon>
        <taxon>Actinomycetota</taxon>
        <taxon>Actinomycetes</taxon>
        <taxon>Pseudonocardiales</taxon>
        <taxon>Pseudonocardiaceae</taxon>
        <taxon>Actinomycetospora</taxon>
    </lineage>
</organism>
<feature type="transmembrane region" description="Helical" evidence="1">
    <location>
        <begin position="62"/>
        <end position="86"/>
    </location>
</feature>
<keyword evidence="1" id="KW-0472">Membrane</keyword>